<dbReference type="STRING" id="1858805.M5FRA1"/>
<proteinExistence type="predicted"/>
<dbReference type="PROSITE" id="PS50053">
    <property type="entry name" value="UBIQUITIN_2"/>
    <property type="match status" value="1"/>
</dbReference>
<dbReference type="InterPro" id="IPR029071">
    <property type="entry name" value="Ubiquitin-like_domsf"/>
</dbReference>
<feature type="region of interest" description="Disordered" evidence="1">
    <location>
        <begin position="1"/>
        <end position="25"/>
    </location>
</feature>
<keyword evidence="4" id="KW-1185">Reference proteome</keyword>
<dbReference type="EMBL" id="JH795874">
    <property type="protein sequence ID" value="EJT98153.1"/>
    <property type="molecule type" value="Genomic_DNA"/>
</dbReference>
<evidence type="ECO:0000313" key="4">
    <source>
        <dbReference type="Proteomes" id="UP000030653"/>
    </source>
</evidence>
<dbReference type="InterPro" id="IPR000626">
    <property type="entry name" value="Ubiquitin-like_dom"/>
</dbReference>
<dbReference type="Pfam" id="PF11976">
    <property type="entry name" value="Rad60-SLD"/>
    <property type="match status" value="1"/>
</dbReference>
<dbReference type="AlphaFoldDB" id="M5FRA1"/>
<evidence type="ECO:0000313" key="3">
    <source>
        <dbReference type="EMBL" id="EJT98153.1"/>
    </source>
</evidence>
<reference evidence="3 4" key="1">
    <citation type="journal article" date="2012" name="Science">
        <title>The Paleozoic origin of enzymatic lignin decomposition reconstructed from 31 fungal genomes.</title>
        <authorList>
            <person name="Floudas D."/>
            <person name="Binder M."/>
            <person name="Riley R."/>
            <person name="Barry K."/>
            <person name="Blanchette R.A."/>
            <person name="Henrissat B."/>
            <person name="Martinez A.T."/>
            <person name="Otillar R."/>
            <person name="Spatafora J.W."/>
            <person name="Yadav J.S."/>
            <person name="Aerts A."/>
            <person name="Benoit I."/>
            <person name="Boyd A."/>
            <person name="Carlson A."/>
            <person name="Copeland A."/>
            <person name="Coutinho P.M."/>
            <person name="de Vries R.P."/>
            <person name="Ferreira P."/>
            <person name="Findley K."/>
            <person name="Foster B."/>
            <person name="Gaskell J."/>
            <person name="Glotzer D."/>
            <person name="Gorecki P."/>
            <person name="Heitman J."/>
            <person name="Hesse C."/>
            <person name="Hori C."/>
            <person name="Igarashi K."/>
            <person name="Jurgens J.A."/>
            <person name="Kallen N."/>
            <person name="Kersten P."/>
            <person name="Kohler A."/>
            <person name="Kuees U."/>
            <person name="Kumar T.K.A."/>
            <person name="Kuo A."/>
            <person name="LaButti K."/>
            <person name="Larrondo L.F."/>
            <person name="Lindquist E."/>
            <person name="Ling A."/>
            <person name="Lombard V."/>
            <person name="Lucas S."/>
            <person name="Lundell T."/>
            <person name="Martin R."/>
            <person name="McLaughlin D.J."/>
            <person name="Morgenstern I."/>
            <person name="Morin E."/>
            <person name="Murat C."/>
            <person name="Nagy L.G."/>
            <person name="Nolan M."/>
            <person name="Ohm R.A."/>
            <person name="Patyshakuliyeva A."/>
            <person name="Rokas A."/>
            <person name="Ruiz-Duenas F.J."/>
            <person name="Sabat G."/>
            <person name="Salamov A."/>
            <person name="Samejima M."/>
            <person name="Schmutz J."/>
            <person name="Slot J.C."/>
            <person name="St John F."/>
            <person name="Stenlid J."/>
            <person name="Sun H."/>
            <person name="Sun S."/>
            <person name="Syed K."/>
            <person name="Tsang A."/>
            <person name="Wiebenga A."/>
            <person name="Young D."/>
            <person name="Pisabarro A."/>
            <person name="Eastwood D.C."/>
            <person name="Martin F."/>
            <person name="Cullen D."/>
            <person name="Grigoriev I.V."/>
            <person name="Hibbett D.S."/>
        </authorList>
    </citation>
    <scope>NUCLEOTIDE SEQUENCE [LARGE SCALE GENOMIC DNA]</scope>
    <source>
        <strain evidence="3 4">DJM-731 SS1</strain>
    </source>
</reference>
<evidence type="ECO:0000259" key="2">
    <source>
        <dbReference type="PROSITE" id="PS50053"/>
    </source>
</evidence>
<gene>
    <name evidence="3" type="ORF">DACRYDRAFT_24660</name>
</gene>
<feature type="domain" description="Ubiquitin-like" evidence="2">
    <location>
        <begin position="24"/>
        <end position="99"/>
    </location>
</feature>
<dbReference type="GeneID" id="63688839"/>
<dbReference type="Proteomes" id="UP000030653">
    <property type="component" value="Unassembled WGS sequence"/>
</dbReference>
<dbReference type="FunFam" id="3.10.20.90:FF:000202">
    <property type="entry name" value="Small ubiquitin-related modifier I"/>
    <property type="match status" value="1"/>
</dbReference>
<dbReference type="OrthoDB" id="442921at2759"/>
<dbReference type="OMA" id="MKIYCAR"/>
<name>M5FRA1_DACPD</name>
<dbReference type="Gene3D" id="3.10.20.90">
    <property type="entry name" value="Phosphatidylinositol 3-kinase Catalytic Subunit, Chain A, domain 1"/>
    <property type="match status" value="1"/>
</dbReference>
<dbReference type="SMART" id="SM00213">
    <property type="entry name" value="UBQ"/>
    <property type="match status" value="1"/>
</dbReference>
<organism evidence="3 4">
    <name type="scientific">Dacryopinax primogenitus (strain DJM 731)</name>
    <name type="common">Brown rot fungus</name>
    <dbReference type="NCBI Taxonomy" id="1858805"/>
    <lineage>
        <taxon>Eukaryota</taxon>
        <taxon>Fungi</taxon>
        <taxon>Dikarya</taxon>
        <taxon>Basidiomycota</taxon>
        <taxon>Agaricomycotina</taxon>
        <taxon>Dacrymycetes</taxon>
        <taxon>Dacrymycetales</taxon>
        <taxon>Dacrymycetaceae</taxon>
        <taxon>Dacryopinax</taxon>
    </lineage>
</organism>
<dbReference type="SUPFAM" id="SSF54236">
    <property type="entry name" value="Ubiquitin-like"/>
    <property type="match status" value="1"/>
</dbReference>
<sequence length="102" mass="11507">MADAEDQEQQHDQEDKPQDSNQPINVKVVTSTGDEVFFKIKRNTKMSKLKGAYAQRVGKDVQTIRFLYDGERLGEDETPASLEMQDGDTIDVMVEQVGGSWL</sequence>
<dbReference type="PANTHER" id="PTHR10562">
    <property type="entry name" value="SMALL UBIQUITIN-RELATED MODIFIER"/>
    <property type="match status" value="1"/>
</dbReference>
<dbReference type="RefSeq" id="XP_040625051.1">
    <property type="nucleotide sequence ID" value="XM_040773777.1"/>
</dbReference>
<evidence type="ECO:0000256" key="1">
    <source>
        <dbReference type="SAM" id="MobiDB-lite"/>
    </source>
</evidence>
<dbReference type="InterPro" id="IPR022617">
    <property type="entry name" value="Rad60/SUMO-like_dom"/>
</dbReference>
<accession>M5FRA1</accession>
<protein>
    <submittedName>
        <fullName evidence="3">Small ubiquitin-related modifier</fullName>
    </submittedName>
</protein>
<dbReference type="HOGENOM" id="CLU_148322_0_1_1"/>
<feature type="compositionally biased region" description="Basic and acidic residues" evidence="1">
    <location>
        <begin position="8"/>
        <end position="18"/>
    </location>
</feature>